<dbReference type="Gene3D" id="3.40.50.300">
    <property type="entry name" value="P-loop containing nucleotide triphosphate hydrolases"/>
    <property type="match status" value="1"/>
</dbReference>
<dbReference type="GO" id="GO:0000731">
    <property type="term" value="P:DNA synthesis involved in DNA repair"/>
    <property type="evidence" value="ECO:0007669"/>
    <property type="project" value="TreeGrafter"/>
</dbReference>
<dbReference type="EMBL" id="MTSA01000014">
    <property type="protein sequence ID" value="OUM05929.1"/>
    <property type="molecule type" value="Genomic_DNA"/>
</dbReference>
<dbReference type="AlphaFoldDB" id="A0A244EN21"/>
<dbReference type="InterPro" id="IPR027417">
    <property type="entry name" value="P-loop_NTPase"/>
</dbReference>
<comment type="caution">
    <text evidence="2">The sequence shown here is derived from an EMBL/GenBank/DDBJ whole genome shotgun (WGS) entry which is preliminary data.</text>
</comment>
<sequence>MEIKSFRLINVGRFRDLEVALAPTEKHASKVTVLVGNNGAGKTTLLKSVATSLSWLVARVRTPKGVGSRIDEGMVQNGAASSSITIRVEDVLISDSEVNPLESEWGITATRKGRNATSSTVLGELTKLADGYRSQLTEKSDSSLPLLAFYPVERSVLEIPLKVHARHTFDQLDGYDNALGRGVDFRRFFEWFREREDSENETGISTELLNELSHKILVDTELWKILTREHASSRDRQLTAVRTAVEAFMPGFTKLRVKRKPRLHMAIDKDGKTLNVSQLSQGEKSMMALVGDIARRLAMMNPALENPLRGNGIVLIDEVDLHLHPKWQRSLIAQLTTTFPNCQFLLTTHSPLVISDSKDVLVYVMNDGALLEQDSLYGLDANQVLLSVMDTDIRNVDVQKRLDRLQELLMVGDLEAVRSLYTKLANDLPSGHIELAKASLLIRKLEVRRAKD</sequence>
<dbReference type="SMART" id="SM00382">
    <property type="entry name" value="AAA"/>
    <property type="match status" value="1"/>
</dbReference>
<dbReference type="SUPFAM" id="SSF52540">
    <property type="entry name" value="P-loop containing nucleoside triphosphate hydrolases"/>
    <property type="match status" value="1"/>
</dbReference>
<evidence type="ECO:0000259" key="1">
    <source>
        <dbReference type="SMART" id="SM00382"/>
    </source>
</evidence>
<dbReference type="OrthoDB" id="9815944at2"/>
<dbReference type="InterPro" id="IPR003959">
    <property type="entry name" value="ATPase_AAA_core"/>
</dbReference>
<dbReference type="GO" id="GO:0016887">
    <property type="term" value="F:ATP hydrolysis activity"/>
    <property type="evidence" value="ECO:0007669"/>
    <property type="project" value="InterPro"/>
</dbReference>
<proteinExistence type="predicted"/>
<protein>
    <submittedName>
        <fullName evidence="2">ATP-binding protein</fullName>
    </submittedName>
</protein>
<gene>
    <name evidence="2" type="ORF">BW686_18485</name>
</gene>
<dbReference type="Proteomes" id="UP000195128">
    <property type="component" value="Unassembled WGS sequence"/>
</dbReference>
<accession>A0A244EN21</accession>
<reference evidence="2 3" key="1">
    <citation type="submission" date="2017-01" db="EMBL/GenBank/DDBJ databases">
        <authorList>
            <person name="Mah S.A."/>
            <person name="Swanson W.J."/>
            <person name="Moy G.W."/>
            <person name="Vacquier V.D."/>
        </authorList>
    </citation>
    <scope>NUCLEOTIDE SEQUENCE [LARGE SCALE GENOMIC DNA]</scope>
    <source>
        <strain evidence="2">PDD-32b-74</strain>
    </source>
</reference>
<dbReference type="InterPro" id="IPR003593">
    <property type="entry name" value="AAA+_ATPase"/>
</dbReference>
<dbReference type="GO" id="GO:0005524">
    <property type="term" value="F:ATP binding"/>
    <property type="evidence" value="ECO:0007669"/>
    <property type="project" value="UniProtKB-KW"/>
</dbReference>
<dbReference type="GO" id="GO:0006302">
    <property type="term" value="P:double-strand break repair"/>
    <property type="evidence" value="ECO:0007669"/>
    <property type="project" value="TreeGrafter"/>
</dbReference>
<dbReference type="PANTHER" id="PTHR32182">
    <property type="entry name" value="DNA REPLICATION AND REPAIR PROTEIN RECF"/>
    <property type="match status" value="1"/>
</dbReference>
<dbReference type="Pfam" id="PF13304">
    <property type="entry name" value="AAA_21"/>
    <property type="match status" value="1"/>
</dbReference>
<dbReference type="RefSeq" id="WP_084918963.1">
    <property type="nucleotide sequence ID" value="NZ_MTSA01000014.1"/>
</dbReference>
<dbReference type="PANTHER" id="PTHR32182:SF23">
    <property type="entry name" value="ATP BINDING PROTEIN"/>
    <property type="match status" value="1"/>
</dbReference>
<dbReference type="CDD" id="cd00267">
    <property type="entry name" value="ABC_ATPase"/>
    <property type="match status" value="2"/>
</dbReference>
<evidence type="ECO:0000313" key="2">
    <source>
        <dbReference type="EMBL" id="OUM05929.1"/>
    </source>
</evidence>
<keyword evidence="2" id="KW-0067">ATP-binding</keyword>
<keyword evidence="2" id="KW-0547">Nucleotide-binding</keyword>
<name>A0A244EN21_PSESX</name>
<evidence type="ECO:0000313" key="3">
    <source>
        <dbReference type="Proteomes" id="UP000195128"/>
    </source>
</evidence>
<organism evidence="2 3">
    <name type="scientific">Pseudomonas syringae</name>
    <dbReference type="NCBI Taxonomy" id="317"/>
    <lineage>
        <taxon>Bacteria</taxon>
        <taxon>Pseudomonadati</taxon>
        <taxon>Pseudomonadota</taxon>
        <taxon>Gammaproteobacteria</taxon>
        <taxon>Pseudomonadales</taxon>
        <taxon>Pseudomonadaceae</taxon>
        <taxon>Pseudomonas</taxon>
    </lineage>
</organism>
<feature type="domain" description="AAA+ ATPase" evidence="1">
    <location>
        <begin position="28"/>
        <end position="369"/>
    </location>
</feature>